<dbReference type="eggNOG" id="ENOG5033475">
    <property type="taxonomic scope" value="Bacteria"/>
</dbReference>
<dbReference type="EMBL" id="AAXW01000032">
    <property type="protein sequence ID" value="EAZ90036.1"/>
    <property type="molecule type" value="Genomic_DNA"/>
</dbReference>
<proteinExistence type="predicted"/>
<sequence length="80" mass="9274">MDNLLMSQINYDAMSTTELKQYFIKHRGDHAAFQAYLDRINQRPLKIIASLDDSDFDEKVQAAIRQKLETARNKNDKGSQ</sequence>
<comment type="caution">
    <text evidence="1">The sequence shown here is derived from an EMBL/GenBank/DDBJ whole genome shotgun (WGS) entry which is preliminary data.</text>
</comment>
<organism evidence="1 2">
    <name type="scientific">Crocosphaera chwakensis CCY0110</name>
    <dbReference type="NCBI Taxonomy" id="391612"/>
    <lineage>
        <taxon>Bacteria</taxon>
        <taxon>Bacillati</taxon>
        <taxon>Cyanobacteriota</taxon>
        <taxon>Cyanophyceae</taxon>
        <taxon>Oscillatoriophycideae</taxon>
        <taxon>Chroococcales</taxon>
        <taxon>Aphanothecaceae</taxon>
        <taxon>Crocosphaera</taxon>
        <taxon>Crocosphaera chwakensis</taxon>
    </lineage>
</organism>
<name>A3IU62_9CHRO</name>
<dbReference type="AlphaFoldDB" id="A3IU62"/>
<gene>
    <name evidence="1" type="ORF">CY0110_20875</name>
</gene>
<keyword evidence="2" id="KW-1185">Reference proteome</keyword>
<protein>
    <submittedName>
        <fullName evidence="1">Uncharacterized protein</fullName>
    </submittedName>
</protein>
<dbReference type="InterPro" id="IPR054053">
    <property type="entry name" value="DUF6887"/>
</dbReference>
<reference evidence="1 2" key="1">
    <citation type="submission" date="2007-03" db="EMBL/GenBank/DDBJ databases">
        <authorList>
            <person name="Stal L."/>
            <person name="Ferriera S."/>
            <person name="Johnson J."/>
            <person name="Kravitz S."/>
            <person name="Beeson K."/>
            <person name="Sutton G."/>
            <person name="Rogers Y.-H."/>
            <person name="Friedman R."/>
            <person name="Frazier M."/>
            <person name="Venter J.C."/>
        </authorList>
    </citation>
    <scope>NUCLEOTIDE SEQUENCE [LARGE SCALE GENOMIC DNA]</scope>
    <source>
        <strain evidence="1 2">CCY0110</strain>
    </source>
</reference>
<dbReference type="Pfam" id="PF21826">
    <property type="entry name" value="DUF6887"/>
    <property type="match status" value="1"/>
</dbReference>
<evidence type="ECO:0000313" key="1">
    <source>
        <dbReference type="EMBL" id="EAZ90036.1"/>
    </source>
</evidence>
<evidence type="ECO:0000313" key="2">
    <source>
        <dbReference type="Proteomes" id="UP000003781"/>
    </source>
</evidence>
<accession>A3IU62</accession>
<dbReference type="Proteomes" id="UP000003781">
    <property type="component" value="Unassembled WGS sequence"/>
</dbReference>